<protein>
    <submittedName>
        <fullName evidence="1">DUF4219 domain-containing protein</fullName>
    </submittedName>
</protein>
<evidence type="ECO:0000313" key="2">
    <source>
        <dbReference type="Proteomes" id="UP001077788"/>
    </source>
</evidence>
<reference evidence="1" key="2">
    <citation type="submission" date="2022-12" db="EMBL/GenBank/DDBJ databases">
        <authorList>
            <person name="Kardos G."/>
            <person name="Sarkozi R."/>
            <person name="Laczko L."/>
            <person name="Marton S."/>
            <person name="Makrai L."/>
            <person name="Banyai K."/>
            <person name="Fodor L."/>
        </authorList>
    </citation>
    <scope>NUCLEOTIDE SEQUENCE</scope>
    <source>
        <strain evidence="1">84/14</strain>
    </source>
</reference>
<organism evidence="1 2">
    <name type="scientific">Actinobacillus pleuropneumoniae</name>
    <name type="common">Haemophilus pleuropneumoniae</name>
    <dbReference type="NCBI Taxonomy" id="715"/>
    <lineage>
        <taxon>Bacteria</taxon>
        <taxon>Pseudomonadati</taxon>
        <taxon>Pseudomonadota</taxon>
        <taxon>Gammaproteobacteria</taxon>
        <taxon>Pasteurellales</taxon>
        <taxon>Pasteurellaceae</taxon>
        <taxon>Actinobacillus</taxon>
    </lineage>
</organism>
<gene>
    <name evidence="1" type="ORF">OYG11_11790</name>
</gene>
<dbReference type="PANTHER" id="PTHR35317:SF28">
    <property type="entry name" value="ZINC FINGER, CCHC-TYPE, RIBONUCLEASE H-LIKE DOMAIN, GAG-PRE-INTEGRASE DOMAIN PROTEIN-RELATED"/>
    <property type="match status" value="1"/>
</dbReference>
<proteinExistence type="predicted"/>
<dbReference type="AlphaFoldDB" id="A0A9Q4H8N2"/>
<dbReference type="RefSeq" id="WP_267992049.1">
    <property type="nucleotide sequence ID" value="NZ_JAPQFC010000523.1"/>
</dbReference>
<evidence type="ECO:0000313" key="1">
    <source>
        <dbReference type="EMBL" id="MCY6524883.1"/>
    </source>
</evidence>
<reference evidence="1" key="1">
    <citation type="journal article" date="2021" name="Vet Sci">
        <title>O-Serogroups and Pathovirotypes of Escherichia coli Isolated from Post-Weaning Piglets Showing Diarrhoea and/or Oedema in South Korea.</title>
        <authorList>
            <person name="Byun J.W."/>
            <person name="Moon B.Y."/>
            <person name="Do K.H."/>
            <person name="Lee K."/>
            <person name="Lee H.Y."/>
            <person name="Kim W.I."/>
            <person name="So B."/>
            <person name="Lee W.K."/>
        </authorList>
    </citation>
    <scope>NUCLEOTIDE SEQUENCE</scope>
    <source>
        <strain evidence="1">84/14</strain>
    </source>
</reference>
<dbReference type="Pfam" id="PF14223">
    <property type="entry name" value="Retrotran_gag_2"/>
    <property type="match status" value="1"/>
</dbReference>
<dbReference type="EMBL" id="JAPQFC010000523">
    <property type="protein sequence ID" value="MCY6524883.1"/>
    <property type="molecule type" value="Genomic_DNA"/>
</dbReference>
<comment type="caution">
    <text evidence="1">The sequence shown here is derived from an EMBL/GenBank/DDBJ whole genome shotgun (WGS) entry which is preliminary data.</text>
</comment>
<dbReference type="PANTHER" id="PTHR35317">
    <property type="entry name" value="OS04G0629600 PROTEIN"/>
    <property type="match status" value="1"/>
</dbReference>
<feature type="non-terminal residue" evidence="1">
    <location>
        <position position="1"/>
    </location>
</feature>
<accession>A0A9Q4H8N2</accession>
<sequence>TSMGMFNTQLPQFNGKNYDYWSITMRALFASQDLWEIVEDGFEEPTDENEFNALTQGERDLLKSNRKKDSKARMLLYLAVDQGVFPRLAAAKTSKEAWQTLKIAYQGMEKVKTAKLQLLRRDFENLCIRSQTILTQSSHM</sequence>
<dbReference type="Proteomes" id="UP001077788">
    <property type="component" value="Unassembled WGS sequence"/>
</dbReference>
<name>A0A9Q4H8N2_ACTPL</name>